<dbReference type="PROSITE" id="PS50090">
    <property type="entry name" value="MYB_LIKE"/>
    <property type="match status" value="1"/>
</dbReference>
<dbReference type="InterPro" id="IPR044597">
    <property type="entry name" value="SMH1-6"/>
</dbReference>
<feature type="region of interest" description="Disordered" evidence="11">
    <location>
        <begin position="89"/>
        <end position="114"/>
    </location>
</feature>
<keyword evidence="5" id="KW-0175">Coiled coil</keyword>
<comment type="caution">
    <text evidence="15">The sequence shown here is derived from an EMBL/GenBank/DDBJ whole genome shotgun (WGS) entry which is preliminary data.</text>
</comment>
<dbReference type="CDD" id="cd11660">
    <property type="entry name" value="SANT_TRF"/>
    <property type="match status" value="1"/>
</dbReference>
<organism evidence="15 16">
    <name type="scientific">Corchorus olitorius</name>
    <dbReference type="NCBI Taxonomy" id="93759"/>
    <lineage>
        <taxon>Eukaryota</taxon>
        <taxon>Viridiplantae</taxon>
        <taxon>Streptophyta</taxon>
        <taxon>Embryophyta</taxon>
        <taxon>Tracheophyta</taxon>
        <taxon>Spermatophyta</taxon>
        <taxon>Magnoliopsida</taxon>
        <taxon>eudicotyledons</taxon>
        <taxon>Gunneridae</taxon>
        <taxon>Pentapetalae</taxon>
        <taxon>rosids</taxon>
        <taxon>malvids</taxon>
        <taxon>Malvales</taxon>
        <taxon>Malvaceae</taxon>
        <taxon>Grewioideae</taxon>
        <taxon>Apeibeae</taxon>
        <taxon>Corchorus</taxon>
    </lineage>
</organism>
<keyword evidence="3" id="KW-0158">Chromosome</keyword>
<feature type="domain" description="H15" evidence="14">
    <location>
        <begin position="116"/>
        <end position="184"/>
    </location>
</feature>
<evidence type="ECO:0000256" key="5">
    <source>
        <dbReference type="ARBA" id="ARBA00023054"/>
    </source>
</evidence>
<evidence type="ECO:0000259" key="13">
    <source>
        <dbReference type="PROSITE" id="PS51294"/>
    </source>
</evidence>
<feature type="region of interest" description="Disordered" evidence="11">
    <location>
        <begin position="186"/>
        <end position="215"/>
    </location>
</feature>
<dbReference type="Proteomes" id="UP000187203">
    <property type="component" value="Unassembled WGS sequence"/>
</dbReference>
<evidence type="ECO:0000256" key="2">
    <source>
        <dbReference type="ARBA" id="ARBA00004604"/>
    </source>
</evidence>
<dbReference type="InterPro" id="IPR001005">
    <property type="entry name" value="SANT/Myb"/>
</dbReference>
<feature type="domain" description="HTH myb-type" evidence="13">
    <location>
        <begin position="1"/>
        <end position="61"/>
    </location>
</feature>
<dbReference type="GO" id="GO:0006334">
    <property type="term" value="P:nucleosome assembly"/>
    <property type="evidence" value="ECO:0007669"/>
    <property type="project" value="InterPro"/>
</dbReference>
<dbReference type="STRING" id="93759.A0A1R3H7B0"/>
<evidence type="ECO:0000259" key="14">
    <source>
        <dbReference type="PROSITE" id="PS51504"/>
    </source>
</evidence>
<dbReference type="OrthoDB" id="608866at2759"/>
<feature type="compositionally biased region" description="Low complexity" evidence="11">
    <location>
        <begin position="89"/>
        <end position="106"/>
    </location>
</feature>
<evidence type="ECO:0000256" key="6">
    <source>
        <dbReference type="ARBA" id="ARBA00023125"/>
    </source>
</evidence>
<keyword evidence="6" id="KW-0238">DNA-binding</keyword>
<keyword evidence="8" id="KW-0539">Nucleus</keyword>
<dbReference type="PROSITE" id="PS51294">
    <property type="entry name" value="HTH_MYB"/>
    <property type="match status" value="1"/>
</dbReference>
<dbReference type="Gene3D" id="1.10.246.220">
    <property type="match status" value="1"/>
</dbReference>
<dbReference type="InterPro" id="IPR009057">
    <property type="entry name" value="Homeodomain-like_sf"/>
</dbReference>
<dbReference type="SUPFAM" id="SSF46689">
    <property type="entry name" value="Homeodomain-like"/>
    <property type="match status" value="1"/>
</dbReference>
<protein>
    <recommendedName>
        <fullName evidence="9">MYB transcription factor</fullName>
    </recommendedName>
</protein>
<dbReference type="PANTHER" id="PTHR46267">
    <property type="entry name" value="SINGLE MYB HISTONE 4"/>
    <property type="match status" value="1"/>
</dbReference>
<dbReference type="Pfam" id="PF00249">
    <property type="entry name" value="Myb_DNA-binding"/>
    <property type="match status" value="1"/>
</dbReference>
<dbReference type="PROSITE" id="PS51504">
    <property type="entry name" value="H15"/>
    <property type="match status" value="1"/>
</dbReference>
<dbReference type="Gene3D" id="1.10.10.10">
    <property type="entry name" value="Winged helix-like DNA-binding domain superfamily/Winged helix DNA-binding domain"/>
    <property type="match status" value="1"/>
</dbReference>
<evidence type="ECO:0000256" key="11">
    <source>
        <dbReference type="SAM" id="MobiDB-lite"/>
    </source>
</evidence>
<dbReference type="EMBL" id="AWUE01020774">
    <property type="protein sequence ID" value="OMO66212.1"/>
    <property type="molecule type" value="Genomic_DNA"/>
</dbReference>
<dbReference type="GO" id="GO:0003691">
    <property type="term" value="F:double-stranded telomeric DNA binding"/>
    <property type="evidence" value="ECO:0007669"/>
    <property type="project" value="InterPro"/>
</dbReference>
<feature type="domain" description="Myb-like" evidence="12">
    <location>
        <begin position="1"/>
        <end position="57"/>
    </location>
</feature>
<proteinExistence type="predicted"/>
<evidence type="ECO:0000259" key="12">
    <source>
        <dbReference type="PROSITE" id="PS50090"/>
    </source>
</evidence>
<dbReference type="SUPFAM" id="SSF46785">
    <property type="entry name" value="Winged helix' DNA-binding domain"/>
    <property type="match status" value="1"/>
</dbReference>
<dbReference type="Pfam" id="PF00538">
    <property type="entry name" value="Linker_histone"/>
    <property type="match status" value="1"/>
</dbReference>
<dbReference type="AlphaFoldDB" id="A0A1R3H7B0"/>
<dbReference type="InterPro" id="IPR017930">
    <property type="entry name" value="Myb_dom"/>
</dbReference>
<accession>A0A1R3H7B0</accession>
<dbReference type="SMART" id="SM00526">
    <property type="entry name" value="H15"/>
    <property type="match status" value="1"/>
</dbReference>
<evidence type="ECO:0000256" key="8">
    <source>
        <dbReference type="ARBA" id="ARBA00023242"/>
    </source>
</evidence>
<feature type="compositionally biased region" description="Polar residues" evidence="11">
    <location>
        <begin position="203"/>
        <end position="215"/>
    </location>
</feature>
<evidence type="ECO:0000256" key="4">
    <source>
        <dbReference type="ARBA" id="ARBA00023015"/>
    </source>
</evidence>
<sequence>MGNQKQKWTADEEEALLNGVTKHGPGKWKNILKDPEFAPFLTHRSNIDLKDKWRNLSVSTSAQGSRSDKSRLPKVKAIVASLPNATNSAPAAARAQTVTTDTAVADPSNSNLDGKNGPRYNAMIFEALSAIKDANGSDVPSIFSYIAQRHEVAENFRRLLSSRLRRLVSQGKLEKVANNYRIRKDTVVGTKTPSPKAKDNKLRPNSGTLSSSETVEDASSTAAYKVADAENKSFLAAEAVKESERVAKMAEDTESMLEIVKEIYEQCSRGEIVVLGCNN</sequence>
<evidence type="ECO:0000256" key="1">
    <source>
        <dbReference type="ARBA" id="ARBA00004286"/>
    </source>
</evidence>
<dbReference type="FunFam" id="1.10.10.60:FF:000168">
    <property type="entry name" value="Telomere repeat-binding factor 1"/>
    <property type="match status" value="1"/>
</dbReference>
<dbReference type="InterPro" id="IPR036390">
    <property type="entry name" value="WH_DNA-bd_sf"/>
</dbReference>
<dbReference type="SMART" id="SM00717">
    <property type="entry name" value="SANT"/>
    <property type="match status" value="1"/>
</dbReference>
<name>A0A1R3H7B0_9ROSI</name>
<dbReference type="FunFam" id="1.10.246.220:FF:000002">
    <property type="entry name" value="Telomere repeat-binding factor 1"/>
    <property type="match status" value="1"/>
</dbReference>
<keyword evidence="7" id="KW-0804">Transcription</keyword>
<dbReference type="GO" id="GO:0000786">
    <property type="term" value="C:nucleosome"/>
    <property type="evidence" value="ECO:0007669"/>
    <property type="project" value="InterPro"/>
</dbReference>
<evidence type="ECO:0000256" key="9">
    <source>
        <dbReference type="ARBA" id="ARBA00032813"/>
    </source>
</evidence>
<dbReference type="PANTHER" id="PTHR46267:SF3">
    <property type="entry name" value="TELOMERE REPEAT-BINDING FACTOR 4-RELATED"/>
    <property type="match status" value="1"/>
</dbReference>
<evidence type="ECO:0000313" key="16">
    <source>
        <dbReference type="Proteomes" id="UP000187203"/>
    </source>
</evidence>
<dbReference type="InterPro" id="IPR036388">
    <property type="entry name" value="WH-like_DNA-bd_sf"/>
</dbReference>
<gene>
    <name evidence="15" type="ORF">COLO4_30692</name>
</gene>
<evidence type="ECO:0000256" key="7">
    <source>
        <dbReference type="ARBA" id="ARBA00023163"/>
    </source>
</evidence>
<evidence type="ECO:0000256" key="3">
    <source>
        <dbReference type="ARBA" id="ARBA00022454"/>
    </source>
</evidence>
<comment type="subcellular location">
    <subcellularLocation>
        <location evidence="1">Chromosome</location>
    </subcellularLocation>
    <subcellularLocation>
        <location evidence="2">Nucleus</location>
        <location evidence="2">Nucleolus</location>
    </subcellularLocation>
</comment>
<evidence type="ECO:0000256" key="10">
    <source>
        <dbReference type="ARBA" id="ARBA00053063"/>
    </source>
</evidence>
<reference evidence="16" key="1">
    <citation type="submission" date="2013-09" db="EMBL/GenBank/DDBJ databases">
        <title>Corchorus olitorius genome sequencing.</title>
        <authorList>
            <person name="Alam M."/>
            <person name="Haque M.S."/>
            <person name="Islam M.S."/>
            <person name="Emdad E.M."/>
            <person name="Islam M.M."/>
            <person name="Ahmed B."/>
            <person name="Halim A."/>
            <person name="Hossen Q.M.M."/>
            <person name="Hossain M.Z."/>
            <person name="Ahmed R."/>
            <person name="Khan M.M."/>
            <person name="Islam R."/>
            <person name="Rashid M.M."/>
            <person name="Khan S.A."/>
            <person name="Rahman M.S."/>
            <person name="Alam M."/>
            <person name="Yahiya A.S."/>
            <person name="Khan M.S."/>
            <person name="Azam M.S."/>
            <person name="Haque T."/>
            <person name="Lashkar M.Z.H."/>
            <person name="Akhand A.I."/>
            <person name="Morshed G."/>
            <person name="Roy S."/>
            <person name="Uddin K.S."/>
            <person name="Rabeya T."/>
            <person name="Hossain A.S."/>
            <person name="Chowdhury A."/>
            <person name="Snigdha A.R."/>
            <person name="Mortoza M.S."/>
            <person name="Matin S.A."/>
            <person name="Hoque S.M.E."/>
            <person name="Islam M.K."/>
            <person name="Roy D.K."/>
            <person name="Haider R."/>
            <person name="Moosa M.M."/>
            <person name="Elias S.M."/>
            <person name="Hasan A.M."/>
            <person name="Jahan S."/>
            <person name="Shafiuddin M."/>
            <person name="Mahmood N."/>
            <person name="Shommy N.S."/>
        </authorList>
    </citation>
    <scope>NUCLEOTIDE SEQUENCE [LARGE SCALE GENOMIC DNA]</scope>
    <source>
        <strain evidence="16">cv. O-4</strain>
    </source>
</reference>
<comment type="function">
    <text evidence="10">Binds preferentially double-stranded telomeric repeats.</text>
</comment>
<keyword evidence="4" id="KW-0805">Transcription regulation</keyword>
<dbReference type="InterPro" id="IPR005818">
    <property type="entry name" value="Histone_H1/H5_H15"/>
</dbReference>
<evidence type="ECO:0000313" key="15">
    <source>
        <dbReference type="EMBL" id="OMO66212.1"/>
    </source>
</evidence>
<dbReference type="GO" id="GO:0005730">
    <property type="term" value="C:nucleolus"/>
    <property type="evidence" value="ECO:0007669"/>
    <property type="project" value="UniProtKB-SubCell"/>
</dbReference>
<keyword evidence="16" id="KW-1185">Reference proteome</keyword>